<gene>
    <name evidence="7" type="ORF">NT26_0319</name>
</gene>
<keyword evidence="4" id="KW-0807">Transducer</keyword>
<organism evidence="7 8">
    <name type="scientific">Pseudorhizobium banfieldiae</name>
    <dbReference type="NCBI Taxonomy" id="1125847"/>
    <lineage>
        <taxon>Bacteria</taxon>
        <taxon>Pseudomonadati</taxon>
        <taxon>Pseudomonadota</taxon>
        <taxon>Alphaproteobacteria</taxon>
        <taxon>Hyphomicrobiales</taxon>
        <taxon>Rhizobiaceae</taxon>
        <taxon>Rhizobium/Agrobacterium group</taxon>
        <taxon>Pseudorhizobium</taxon>
    </lineage>
</organism>
<proteinExistence type="inferred from homology"/>
<keyword evidence="2" id="KW-0145">Chemotaxis</keyword>
<dbReference type="SMART" id="SM00304">
    <property type="entry name" value="HAMP"/>
    <property type="match status" value="2"/>
</dbReference>
<keyword evidence="7" id="KW-0675">Receptor</keyword>
<dbReference type="GO" id="GO:0005886">
    <property type="term" value="C:plasma membrane"/>
    <property type="evidence" value="ECO:0007669"/>
    <property type="project" value="TreeGrafter"/>
</dbReference>
<evidence type="ECO:0000256" key="1">
    <source>
        <dbReference type="ARBA" id="ARBA00004370"/>
    </source>
</evidence>
<comment type="similarity">
    <text evidence="3">Belongs to the methyl-accepting chemotaxis (MCP) protein family.</text>
</comment>
<dbReference type="FunFam" id="1.10.287.950:FF:000001">
    <property type="entry name" value="Methyl-accepting chemotaxis sensory transducer"/>
    <property type="match status" value="1"/>
</dbReference>
<dbReference type="GO" id="GO:0006935">
    <property type="term" value="P:chemotaxis"/>
    <property type="evidence" value="ECO:0007669"/>
    <property type="project" value="UniProtKB-KW"/>
</dbReference>
<dbReference type="AlphaFoldDB" id="L0NAJ1"/>
<dbReference type="Gene3D" id="1.10.287.950">
    <property type="entry name" value="Methyl-accepting chemotaxis protein"/>
    <property type="match status" value="1"/>
</dbReference>
<dbReference type="PROSITE" id="PS50111">
    <property type="entry name" value="CHEMOTAXIS_TRANSDUC_2"/>
    <property type="match status" value="1"/>
</dbReference>
<dbReference type="STRING" id="1125847.NT26_0319"/>
<dbReference type="GO" id="GO:0007165">
    <property type="term" value="P:signal transduction"/>
    <property type="evidence" value="ECO:0007669"/>
    <property type="project" value="UniProtKB-KW"/>
</dbReference>
<dbReference type="PANTHER" id="PTHR43531">
    <property type="entry name" value="PROTEIN ICFG"/>
    <property type="match status" value="1"/>
</dbReference>
<evidence type="ECO:0000259" key="6">
    <source>
        <dbReference type="PROSITE" id="PS50885"/>
    </source>
</evidence>
<dbReference type="Pfam" id="PF08376">
    <property type="entry name" value="NIT"/>
    <property type="match status" value="1"/>
</dbReference>
<feature type="domain" description="Methyl-accepting transducer" evidence="5">
    <location>
        <begin position="463"/>
        <end position="692"/>
    </location>
</feature>
<evidence type="ECO:0000256" key="4">
    <source>
        <dbReference type="PROSITE-ProRule" id="PRU00284"/>
    </source>
</evidence>
<evidence type="ECO:0000259" key="5">
    <source>
        <dbReference type="PROSITE" id="PS50111"/>
    </source>
</evidence>
<sequence>MRFSDVSLTKRILVCAALPAVVAVWLAYGRIADGIVSYREATHVVSVSVDLAALADVIHAVQRERGQTAGALAASDQAQFDRLDEARQSTDRLARRLEELSSDTASVPPGSSSASLDGLRELRQRVDLRELSAATATLRYSDVVAGLLALSKTLGDQGSDSPIADEIAAYNLFSQVKELAGQERATGNGVITAGVVDKSALTRLSVLHGSQAALLEEFAARMPAFADAARSIGVAGEGPLAAMRSRLLLAGAEGDVSGLDAATWYRLTTERIDTMRALEQRLLEQVREDAAGAAAGEERALVVLGVSLAGALAGSLLLSLAIGLGVVRPIKRLTAAIEQLAEGDATVSVGDTSARDEVGAMSRAVARALEEARRQAEHQRQEEMARDADARRIAQAAERERAVRSQAVEYALDQRVTGLDALSAGDLRYRIDAVLDADFDGLRLVFNRSVETLEQLVATAGGNASVIDAGCADLRGAADELARRTAGQAAALEEAAAALEQVASAVKMSSGAADDAQKSSTRASDDTSQATIIVSQTVEAMQDIAHSSSRIGHIINVIDEIAFQTNLLALNAGVEAARAGEAGKGFAVVAQEVRELAQRSASAAREIKSLVEQASKDVSNGVSLVDRTGEALRGIEQQVRTVNGQMLAIAQSAKEQSVALAEISGSIAHLDQITQQNASMVEETNAASVTLAVEASKLRDQLAAFRTREQQSAEVQTCPAAA</sequence>
<dbReference type="KEGG" id="rht:NT26_0319"/>
<dbReference type="InterPro" id="IPR013587">
    <property type="entry name" value="Nitrate/nitrite_sensing"/>
</dbReference>
<evidence type="ECO:0000313" key="8">
    <source>
        <dbReference type="Proteomes" id="UP000010792"/>
    </source>
</evidence>
<keyword evidence="8" id="KW-1185">Reference proteome</keyword>
<dbReference type="SUPFAM" id="SSF158472">
    <property type="entry name" value="HAMP domain-like"/>
    <property type="match status" value="1"/>
</dbReference>
<accession>L0NAJ1</accession>
<dbReference type="Gene3D" id="6.10.340.10">
    <property type="match status" value="1"/>
</dbReference>
<evidence type="ECO:0000313" key="7">
    <source>
        <dbReference type="EMBL" id="CCF18043.1"/>
    </source>
</evidence>
<dbReference type="CDD" id="cd06225">
    <property type="entry name" value="HAMP"/>
    <property type="match status" value="1"/>
</dbReference>
<dbReference type="GO" id="GO:0004888">
    <property type="term" value="F:transmembrane signaling receptor activity"/>
    <property type="evidence" value="ECO:0007669"/>
    <property type="project" value="TreeGrafter"/>
</dbReference>
<dbReference type="PANTHER" id="PTHR43531:SF11">
    <property type="entry name" value="METHYL-ACCEPTING CHEMOTAXIS PROTEIN 3"/>
    <property type="match status" value="1"/>
</dbReference>
<feature type="domain" description="HAMP" evidence="6">
    <location>
        <begin position="324"/>
        <end position="377"/>
    </location>
</feature>
<dbReference type="SUPFAM" id="SSF58104">
    <property type="entry name" value="Methyl-accepting chemotaxis protein (MCP) signaling domain"/>
    <property type="match status" value="1"/>
</dbReference>
<dbReference type="EMBL" id="FO082820">
    <property type="protein sequence ID" value="CCF18043.1"/>
    <property type="molecule type" value="Genomic_DNA"/>
</dbReference>
<dbReference type="SMART" id="SM00283">
    <property type="entry name" value="MA"/>
    <property type="match status" value="1"/>
</dbReference>
<evidence type="ECO:0000256" key="2">
    <source>
        <dbReference type="ARBA" id="ARBA00022500"/>
    </source>
</evidence>
<dbReference type="InterPro" id="IPR051310">
    <property type="entry name" value="MCP_chemotaxis"/>
</dbReference>
<dbReference type="PROSITE" id="PS50885">
    <property type="entry name" value="HAMP"/>
    <property type="match status" value="2"/>
</dbReference>
<evidence type="ECO:0000256" key="3">
    <source>
        <dbReference type="ARBA" id="ARBA00029447"/>
    </source>
</evidence>
<dbReference type="OrthoDB" id="3378718at2"/>
<feature type="domain" description="HAMP" evidence="6">
    <location>
        <begin position="416"/>
        <end position="458"/>
    </location>
</feature>
<dbReference type="InterPro" id="IPR003660">
    <property type="entry name" value="HAMP_dom"/>
</dbReference>
<dbReference type="Proteomes" id="UP000010792">
    <property type="component" value="Chromosome"/>
</dbReference>
<dbReference type="RefSeq" id="WP_052637044.1">
    <property type="nucleotide sequence ID" value="NZ_FO082820.1"/>
</dbReference>
<protein>
    <submittedName>
        <fullName evidence="7">Putative chemoreceptor y4fA</fullName>
    </submittedName>
</protein>
<reference evidence="7 8" key="1">
    <citation type="journal article" date="2013" name="Genome Biol. Evol.">
        <title>Life in an arsenic-containing gold mine: genome and physiology of the autotrophic arsenite-oxidizing bacterium rhizobium sp. NT-26.</title>
        <authorList>
            <person name="Andres J."/>
            <person name="Arsene-Ploetze F."/>
            <person name="Barbe V."/>
            <person name="Brochier-Armanet C."/>
            <person name="Cleiss-Arnold J."/>
            <person name="Coppee J.Y."/>
            <person name="Dillies M.A."/>
            <person name="Geist"/>
            <person name="L"/>
            <person name="Joublin A."/>
            <person name="Koechler S."/>
            <person name="Lassalle F."/>
            <person name="Marchal M."/>
            <person name="Medigue C."/>
            <person name="Muller D."/>
            <person name="Nesme X."/>
            <person name="Plewniak F."/>
            <person name="Proux C."/>
            <person name="Ramirez-Bahena M.H."/>
            <person name="Schenowitz C."/>
            <person name="Sismeiro O."/>
            <person name="Vallenet D."/>
            <person name="Santini J.M."/>
            <person name="Bertin P.N."/>
        </authorList>
    </citation>
    <scope>NUCLEOTIDE SEQUENCE [LARGE SCALE GENOMIC DNA]</scope>
    <source>
        <strain evidence="7 8">NT-26</strain>
    </source>
</reference>
<dbReference type="Pfam" id="PF00672">
    <property type="entry name" value="HAMP"/>
    <property type="match status" value="1"/>
</dbReference>
<dbReference type="Pfam" id="PF00015">
    <property type="entry name" value="MCPsignal"/>
    <property type="match status" value="1"/>
</dbReference>
<dbReference type="InterPro" id="IPR004089">
    <property type="entry name" value="MCPsignal_dom"/>
</dbReference>
<name>L0NAJ1_9HYPH</name>
<comment type="subcellular location">
    <subcellularLocation>
        <location evidence="1">Membrane</location>
    </subcellularLocation>
</comment>